<organism evidence="3 4">
    <name type="scientific">Runella rosea</name>
    <dbReference type="NCBI Taxonomy" id="2259595"/>
    <lineage>
        <taxon>Bacteria</taxon>
        <taxon>Pseudomonadati</taxon>
        <taxon>Bacteroidota</taxon>
        <taxon>Cytophagia</taxon>
        <taxon>Cytophagales</taxon>
        <taxon>Spirosomataceae</taxon>
        <taxon>Runella</taxon>
    </lineage>
</organism>
<dbReference type="Pfam" id="PF00498">
    <property type="entry name" value="FHA"/>
    <property type="match status" value="1"/>
</dbReference>
<dbReference type="SMART" id="SM00240">
    <property type="entry name" value="FHA"/>
    <property type="match status" value="1"/>
</dbReference>
<dbReference type="PROSITE" id="PS50006">
    <property type="entry name" value="FHA_DOMAIN"/>
    <property type="match status" value="1"/>
</dbReference>
<dbReference type="CDD" id="cd00060">
    <property type="entry name" value="FHA"/>
    <property type="match status" value="1"/>
</dbReference>
<dbReference type="Gene3D" id="2.40.10.10">
    <property type="entry name" value="Trypsin-like serine proteases"/>
    <property type="match status" value="2"/>
</dbReference>
<dbReference type="PANTHER" id="PTHR43019">
    <property type="entry name" value="SERINE ENDOPROTEASE DEGS"/>
    <property type="match status" value="1"/>
</dbReference>
<dbReference type="RefSeq" id="WP_114068211.1">
    <property type="nucleotide sequence ID" value="NZ_CP030850.1"/>
</dbReference>
<evidence type="ECO:0000313" key="3">
    <source>
        <dbReference type="EMBL" id="AXE19439.1"/>
    </source>
</evidence>
<sequence length="562" mass="61478">MNATVKQFVIRHLVGAKANQVEEFDFNSHNELTLGRSNESDIQFDPEIDTVVSREHGKIVKEGPLAFVLIDNNSRNGIFVNKTRVKGQTPIEPGDEIQLGNNGPAFIFDIDPRPAELMPATRLVEVVKPTNEFVPLEVSESTPIKTGIGKQTFERVISTERSKSRRTLWAAMAAACVIFGSLGFVFWNSTREEQAELDAKYNQALQKQQEEARIQMVALQEKVEQGKPISTAAIASANTDKVVKIFISWELYEVQENEELYHEYRPDAQGTFRPLFVQTQNGIEPYLVTKKKSLVGLPVGSTGTGSGFVVSSDGQILTNRHVGAAWKTRYSGFAWNNFPGFLVQGLDKTGQPVLAKEPTVGAEQIFGWVPSEATMVDGRPAQVEGRNKYLKVVFANTSQPYEARLITPSQSHDVALIKVDVNNLAPVTLKDNYGSVKAGEEIIVMGYPGGAPQQRVVRKSNDPFKPNAEVFEVASPVTSPGHVQQVVASSTEFSTKQSGFGDSYQLDLNATGGGNSGGPMFDEKGNVIGIYYAGGGDARQGIISFAIPIKYGMELLKTPKSE</sequence>
<dbReference type="AlphaFoldDB" id="A0A344TLB8"/>
<dbReference type="OrthoDB" id="151099at2"/>
<keyword evidence="1" id="KW-1133">Transmembrane helix</keyword>
<dbReference type="SUPFAM" id="SSF50494">
    <property type="entry name" value="Trypsin-like serine proteases"/>
    <property type="match status" value="1"/>
</dbReference>
<dbReference type="Proteomes" id="UP000251993">
    <property type="component" value="Chromosome"/>
</dbReference>
<dbReference type="InterPro" id="IPR000253">
    <property type="entry name" value="FHA_dom"/>
</dbReference>
<proteinExistence type="predicted"/>
<dbReference type="KEGG" id="run:DR864_17660"/>
<evidence type="ECO:0000256" key="1">
    <source>
        <dbReference type="SAM" id="Phobius"/>
    </source>
</evidence>
<dbReference type="InterPro" id="IPR009003">
    <property type="entry name" value="Peptidase_S1_PA"/>
</dbReference>
<keyword evidence="4" id="KW-1185">Reference proteome</keyword>
<dbReference type="EMBL" id="CP030850">
    <property type="protein sequence ID" value="AXE19439.1"/>
    <property type="molecule type" value="Genomic_DNA"/>
</dbReference>
<dbReference type="Gene3D" id="2.60.200.20">
    <property type="match status" value="1"/>
</dbReference>
<name>A0A344TLB8_9BACT</name>
<dbReference type="Pfam" id="PF13365">
    <property type="entry name" value="Trypsin_2"/>
    <property type="match status" value="1"/>
</dbReference>
<dbReference type="InterPro" id="IPR043504">
    <property type="entry name" value="Peptidase_S1_PA_chymotrypsin"/>
</dbReference>
<dbReference type="InterPro" id="IPR008984">
    <property type="entry name" value="SMAD_FHA_dom_sf"/>
</dbReference>
<keyword evidence="1" id="KW-0472">Membrane</keyword>
<reference evidence="3 4" key="1">
    <citation type="submission" date="2018-07" db="EMBL/GenBank/DDBJ databases">
        <title>Genome sequencing of Runella.</title>
        <authorList>
            <person name="Baek M.-G."/>
            <person name="Yi H."/>
        </authorList>
    </citation>
    <scope>NUCLEOTIDE SEQUENCE [LARGE SCALE GENOMIC DNA]</scope>
    <source>
        <strain evidence="3 4">HYN0085</strain>
    </source>
</reference>
<dbReference type="PANTHER" id="PTHR43019:SF23">
    <property type="entry name" value="PROTEASE DO-LIKE 5, CHLOROPLASTIC"/>
    <property type="match status" value="1"/>
</dbReference>
<feature type="transmembrane region" description="Helical" evidence="1">
    <location>
        <begin position="168"/>
        <end position="187"/>
    </location>
</feature>
<feature type="domain" description="FHA" evidence="2">
    <location>
        <begin position="32"/>
        <end position="85"/>
    </location>
</feature>
<keyword evidence="1" id="KW-0812">Transmembrane</keyword>
<evidence type="ECO:0000259" key="2">
    <source>
        <dbReference type="PROSITE" id="PS50006"/>
    </source>
</evidence>
<evidence type="ECO:0000313" key="4">
    <source>
        <dbReference type="Proteomes" id="UP000251993"/>
    </source>
</evidence>
<accession>A0A344TLB8</accession>
<protein>
    <recommendedName>
        <fullName evidence="2">FHA domain-containing protein</fullName>
    </recommendedName>
</protein>
<dbReference type="SUPFAM" id="SSF49879">
    <property type="entry name" value="SMAD/FHA domain"/>
    <property type="match status" value="1"/>
</dbReference>
<gene>
    <name evidence="3" type="ORF">DR864_17660</name>
</gene>